<organism evidence="1 2">
    <name type="scientific">Steccherinum ochraceum</name>
    <dbReference type="NCBI Taxonomy" id="92696"/>
    <lineage>
        <taxon>Eukaryota</taxon>
        <taxon>Fungi</taxon>
        <taxon>Dikarya</taxon>
        <taxon>Basidiomycota</taxon>
        <taxon>Agaricomycotina</taxon>
        <taxon>Agaricomycetes</taxon>
        <taxon>Polyporales</taxon>
        <taxon>Steccherinaceae</taxon>
        <taxon>Steccherinum</taxon>
    </lineage>
</organism>
<comment type="caution">
    <text evidence="1">The sequence shown here is derived from an EMBL/GenBank/DDBJ whole genome shotgun (WGS) entry which is preliminary data.</text>
</comment>
<dbReference type="Proteomes" id="UP000292702">
    <property type="component" value="Unassembled WGS sequence"/>
</dbReference>
<reference evidence="1 2" key="1">
    <citation type="submission" date="2018-11" db="EMBL/GenBank/DDBJ databases">
        <title>Genome assembly of Steccherinum ochraceum LE-BIN_3174, the white-rot fungus of the Steccherinaceae family (The Residual Polyporoid clade, Polyporales, Basidiomycota).</title>
        <authorList>
            <person name="Fedorova T.V."/>
            <person name="Glazunova O.A."/>
            <person name="Landesman E.O."/>
            <person name="Moiseenko K.V."/>
            <person name="Psurtseva N.V."/>
            <person name="Savinova O.S."/>
            <person name="Shakhova N.V."/>
            <person name="Tyazhelova T.V."/>
            <person name="Vasina D.V."/>
        </authorList>
    </citation>
    <scope>NUCLEOTIDE SEQUENCE [LARGE SCALE GENOMIC DNA]</scope>
    <source>
        <strain evidence="1 2">LE-BIN_3174</strain>
    </source>
</reference>
<dbReference type="EMBL" id="RWJN01000504">
    <property type="protein sequence ID" value="TCD61110.1"/>
    <property type="molecule type" value="Genomic_DNA"/>
</dbReference>
<dbReference type="AlphaFoldDB" id="A0A4R0R259"/>
<evidence type="ECO:0000313" key="2">
    <source>
        <dbReference type="Proteomes" id="UP000292702"/>
    </source>
</evidence>
<gene>
    <name evidence="1" type="ORF">EIP91_009028</name>
</gene>
<proteinExistence type="predicted"/>
<keyword evidence="2" id="KW-1185">Reference proteome</keyword>
<sequence>MFFMEVETLQNEYDSSMLQAAVALEEDFSILRGCKVFFIVDNLGSSGEGAPGSCADICDVLDILGQAALKYTLFRCGVYLLDGNGCDSTPVSAKNRAVVDDVCMRLNSRPYMDLQQTRVKTSPGEIADDIMVRRVPALTILLFVLYSGKTGEVLHKLSEALAHLYTQLPHIVGVHFLPLGTPCQPRSGLSGASDPGDGS</sequence>
<accession>A0A4R0R259</accession>
<protein>
    <submittedName>
        <fullName evidence="1">Uncharacterized protein</fullName>
    </submittedName>
</protein>
<name>A0A4R0R259_9APHY</name>
<evidence type="ECO:0000313" key="1">
    <source>
        <dbReference type="EMBL" id="TCD61110.1"/>
    </source>
</evidence>